<evidence type="ECO:0000256" key="2">
    <source>
        <dbReference type="ARBA" id="ARBA00022630"/>
    </source>
</evidence>
<dbReference type="Proteomes" id="UP000606194">
    <property type="component" value="Unassembled WGS sequence"/>
</dbReference>
<evidence type="ECO:0000256" key="3">
    <source>
        <dbReference type="ARBA" id="ARBA00022827"/>
    </source>
</evidence>
<dbReference type="Pfam" id="PF14759">
    <property type="entry name" value="Reductase_C"/>
    <property type="match status" value="1"/>
</dbReference>
<comment type="cofactor">
    <cofactor evidence="1">
        <name>FAD</name>
        <dbReference type="ChEBI" id="CHEBI:57692"/>
    </cofactor>
</comment>
<dbReference type="GO" id="GO:0005737">
    <property type="term" value="C:cytoplasm"/>
    <property type="evidence" value="ECO:0007669"/>
    <property type="project" value="TreeGrafter"/>
</dbReference>
<dbReference type="EMBL" id="BMTL01000045">
    <property type="protein sequence ID" value="GGS24579.1"/>
    <property type="molecule type" value="Genomic_DNA"/>
</dbReference>
<organism evidence="7 8">
    <name type="scientific">Streptomyces humidus</name>
    <dbReference type="NCBI Taxonomy" id="52259"/>
    <lineage>
        <taxon>Bacteria</taxon>
        <taxon>Bacillati</taxon>
        <taxon>Actinomycetota</taxon>
        <taxon>Actinomycetes</taxon>
        <taxon>Kitasatosporales</taxon>
        <taxon>Streptomycetaceae</taxon>
        <taxon>Streptomyces</taxon>
    </lineage>
</organism>
<reference evidence="7" key="2">
    <citation type="submission" date="2020-09" db="EMBL/GenBank/DDBJ databases">
        <authorList>
            <person name="Sun Q."/>
            <person name="Ohkuma M."/>
        </authorList>
    </citation>
    <scope>NUCLEOTIDE SEQUENCE</scope>
    <source>
        <strain evidence="7">JCM 4386</strain>
    </source>
</reference>
<dbReference type="GO" id="GO:0016651">
    <property type="term" value="F:oxidoreductase activity, acting on NAD(P)H"/>
    <property type="evidence" value="ECO:0007669"/>
    <property type="project" value="TreeGrafter"/>
</dbReference>
<gene>
    <name evidence="7" type="ORF">GCM10010269_74080</name>
</gene>
<name>A0A918LAI5_9ACTN</name>
<dbReference type="Pfam" id="PF07992">
    <property type="entry name" value="Pyr_redox_2"/>
    <property type="match status" value="1"/>
</dbReference>
<evidence type="ECO:0000256" key="4">
    <source>
        <dbReference type="ARBA" id="ARBA00023002"/>
    </source>
</evidence>
<dbReference type="PRINTS" id="PR00368">
    <property type="entry name" value="FADPNR"/>
</dbReference>
<dbReference type="InterPro" id="IPR016156">
    <property type="entry name" value="FAD/NAD-linked_Rdtase_dimer_sf"/>
</dbReference>
<dbReference type="InterPro" id="IPR028202">
    <property type="entry name" value="Reductase_C"/>
</dbReference>
<keyword evidence="2" id="KW-0285">Flavoprotein</keyword>
<dbReference type="Gene3D" id="3.30.390.30">
    <property type="match status" value="1"/>
</dbReference>
<keyword evidence="3" id="KW-0274">FAD</keyword>
<dbReference type="PANTHER" id="PTHR43557:SF2">
    <property type="entry name" value="RIESKE DOMAIN-CONTAINING PROTEIN-RELATED"/>
    <property type="match status" value="1"/>
</dbReference>
<dbReference type="SUPFAM" id="SSF55424">
    <property type="entry name" value="FAD/NAD-linked reductases, dimerisation (C-terminal) domain"/>
    <property type="match status" value="1"/>
</dbReference>
<keyword evidence="8" id="KW-1185">Reference proteome</keyword>
<keyword evidence="4" id="KW-0560">Oxidoreductase</keyword>
<protein>
    <submittedName>
        <fullName evidence="7">Pyridine nucleotide-disulfide oxidoreductase</fullName>
    </submittedName>
</protein>
<feature type="domain" description="Reductase C-terminal" evidence="6">
    <location>
        <begin position="322"/>
        <end position="392"/>
    </location>
</feature>
<dbReference type="InterPro" id="IPR050446">
    <property type="entry name" value="FAD-oxidoreductase/Apoptosis"/>
</dbReference>
<sequence>MADMRQVVVVGAGLGGLTVAEELRRLGFGGSVVVVGAEAEPPYDRPPLSKEVLKGTRANPPLLREPKELDALGLDLRLGTVARGVDTTARRVHLQGGGELPYDVLVIATGARARRWEAAGAAANVWTLRTAQDAAHIAATVAGRGRIGVLGAGFIGCEVAASARETGCDVTLVEVRSAPLAHALGPEAGAEIARRHRAAGVDLRCGVTIDEVVLDGEILSAVRLSDGRSVALDALVVGLGVVPDTEWVEGSGIAVDNGVVCDASGRTSHEDVYAVGDAARWVNARTGRHRRIEHWTTTTEQAAIVASGIAGHQRRVLDEVPYFWSDQYGTKIQCVGEPDAGADITVRMTGAGGDRPLYLYSRHGELTGVLGFGLARVVTRLRALVAERAALGDALDMVDGLHPQAPSRTNSPT</sequence>
<dbReference type="Gene3D" id="3.50.50.60">
    <property type="entry name" value="FAD/NAD(P)-binding domain"/>
    <property type="match status" value="2"/>
</dbReference>
<proteinExistence type="predicted"/>
<reference evidence="7" key="1">
    <citation type="journal article" date="2014" name="Int. J. Syst. Evol. Microbiol.">
        <title>Complete genome sequence of Corynebacterium casei LMG S-19264T (=DSM 44701T), isolated from a smear-ripened cheese.</title>
        <authorList>
            <consortium name="US DOE Joint Genome Institute (JGI-PGF)"/>
            <person name="Walter F."/>
            <person name="Albersmeier A."/>
            <person name="Kalinowski J."/>
            <person name="Ruckert C."/>
        </authorList>
    </citation>
    <scope>NUCLEOTIDE SEQUENCE</scope>
    <source>
        <strain evidence="7">JCM 4386</strain>
    </source>
</reference>
<evidence type="ECO:0000256" key="1">
    <source>
        <dbReference type="ARBA" id="ARBA00001974"/>
    </source>
</evidence>
<feature type="domain" description="FAD/NAD(P)-binding" evidence="5">
    <location>
        <begin position="6"/>
        <end position="302"/>
    </location>
</feature>
<accession>A0A918LAI5</accession>
<dbReference type="InterPro" id="IPR036188">
    <property type="entry name" value="FAD/NAD-bd_sf"/>
</dbReference>
<evidence type="ECO:0000259" key="5">
    <source>
        <dbReference type="Pfam" id="PF07992"/>
    </source>
</evidence>
<evidence type="ECO:0000313" key="7">
    <source>
        <dbReference type="EMBL" id="GGS24579.1"/>
    </source>
</evidence>
<dbReference type="AlphaFoldDB" id="A0A918LAI5"/>
<dbReference type="PANTHER" id="PTHR43557">
    <property type="entry name" value="APOPTOSIS-INDUCING FACTOR 1"/>
    <property type="match status" value="1"/>
</dbReference>
<dbReference type="RefSeq" id="WP_053744036.1">
    <property type="nucleotide sequence ID" value="NZ_BMTL01000045.1"/>
</dbReference>
<evidence type="ECO:0000313" key="8">
    <source>
        <dbReference type="Proteomes" id="UP000606194"/>
    </source>
</evidence>
<dbReference type="InterPro" id="IPR023753">
    <property type="entry name" value="FAD/NAD-binding_dom"/>
</dbReference>
<dbReference type="PRINTS" id="PR00411">
    <property type="entry name" value="PNDRDTASEI"/>
</dbReference>
<dbReference type="SUPFAM" id="SSF51905">
    <property type="entry name" value="FAD/NAD(P)-binding domain"/>
    <property type="match status" value="2"/>
</dbReference>
<evidence type="ECO:0000259" key="6">
    <source>
        <dbReference type="Pfam" id="PF14759"/>
    </source>
</evidence>
<comment type="caution">
    <text evidence="7">The sequence shown here is derived from an EMBL/GenBank/DDBJ whole genome shotgun (WGS) entry which is preliminary data.</text>
</comment>